<evidence type="ECO:0000313" key="3">
    <source>
        <dbReference type="EMBL" id="KAK3386245.1"/>
    </source>
</evidence>
<evidence type="ECO:0000256" key="1">
    <source>
        <dbReference type="SAM" id="MobiDB-lite"/>
    </source>
</evidence>
<reference evidence="3" key="2">
    <citation type="submission" date="2023-07" db="EMBL/GenBank/DDBJ databases">
        <authorList>
            <consortium name="Lawrence Berkeley National Laboratory"/>
            <person name="Haridas S."/>
            <person name="Hensen N."/>
            <person name="Bonometti L."/>
            <person name="Westerberg I."/>
            <person name="Brannstrom I.O."/>
            <person name="Guillou S."/>
            <person name="Cros-Aarteil S."/>
            <person name="Calhoun S."/>
            <person name="Kuo A."/>
            <person name="Mondo S."/>
            <person name="Pangilinan J."/>
            <person name="Riley R."/>
            <person name="LaButti K."/>
            <person name="Andreopoulos B."/>
            <person name="Lipzen A."/>
            <person name="Chen C."/>
            <person name="Yanf M."/>
            <person name="Daum C."/>
            <person name="Ng V."/>
            <person name="Clum A."/>
            <person name="Steindorff A."/>
            <person name="Ohm R."/>
            <person name="Martin F."/>
            <person name="Silar P."/>
            <person name="Natvig D."/>
            <person name="Lalanne C."/>
            <person name="Gautier V."/>
            <person name="Ament-velasquez S.L."/>
            <person name="Kruys A."/>
            <person name="Hutchinson M.I."/>
            <person name="Powell A.J."/>
            <person name="Barry K."/>
            <person name="Miller A.N."/>
            <person name="Grigoriev I.V."/>
            <person name="Debuchy R."/>
            <person name="Gladieux P."/>
            <person name="Thoren M.H."/>
            <person name="Johannesson H."/>
        </authorList>
    </citation>
    <scope>NUCLEOTIDE SEQUENCE</scope>
    <source>
        <strain evidence="3">FGSC 1904</strain>
    </source>
</reference>
<feature type="signal peptide" evidence="2">
    <location>
        <begin position="1"/>
        <end position="22"/>
    </location>
</feature>
<dbReference type="AlphaFoldDB" id="A0AAE0U0L2"/>
<feature type="region of interest" description="Disordered" evidence="1">
    <location>
        <begin position="329"/>
        <end position="395"/>
    </location>
</feature>
<protein>
    <submittedName>
        <fullName evidence="3">Uncharacterized protein</fullName>
    </submittedName>
</protein>
<proteinExistence type="predicted"/>
<dbReference type="Proteomes" id="UP001281003">
    <property type="component" value="Unassembled WGS sequence"/>
</dbReference>
<comment type="caution">
    <text evidence="3">The sequence shown here is derived from an EMBL/GenBank/DDBJ whole genome shotgun (WGS) entry which is preliminary data.</text>
</comment>
<organism evidence="3 4">
    <name type="scientific">Sordaria brevicollis</name>
    <dbReference type="NCBI Taxonomy" id="83679"/>
    <lineage>
        <taxon>Eukaryota</taxon>
        <taxon>Fungi</taxon>
        <taxon>Dikarya</taxon>
        <taxon>Ascomycota</taxon>
        <taxon>Pezizomycotina</taxon>
        <taxon>Sordariomycetes</taxon>
        <taxon>Sordariomycetidae</taxon>
        <taxon>Sordariales</taxon>
        <taxon>Sordariaceae</taxon>
        <taxon>Sordaria</taxon>
    </lineage>
</organism>
<dbReference type="EMBL" id="JAUTDP010000021">
    <property type="protein sequence ID" value="KAK3386245.1"/>
    <property type="molecule type" value="Genomic_DNA"/>
</dbReference>
<feature type="chain" id="PRO_5041979290" evidence="2">
    <location>
        <begin position="23"/>
        <end position="1085"/>
    </location>
</feature>
<sequence length="1085" mass="119719">MSSKSAISSGALSLALLLFGHGHLTSAAAAAAVTDPDLTRIYFDNVPYLANASNVIPMSWTALQAGFADPIREDVANFTGLDWTKPYPGSPAPGFTYHLRIADHLPLPASVTTEKAVIDVAAVNNVIPQSLRNEADDDGGLPKSMHPSWYICQHYYVSDLPDAASDVAHDCAFLPSQCQKDLKADLVANWGAYADETDGGMCGGWTFDTITPSCQEALGFVTADVSGFDASYLEDEAGARDATADEVGPYTWMVGDGFQEPTDETTWQTASNRTYLVATVFGYSSGYKSSVQPRVELSCLRPKWVAPEEPIESSSIATSSFAPSVTATLSGSGSASSSTKTTSAGSSTRVPSSGSSTATSFSTTAPASSLSLTLSKTTTTSTTSTAPASPSSTMHCTGGTTAKGVSGNLLGLCSYSCDFDHCLDPACVCTRSAAVAVPAPTQLAGKHGCPADNQSPANNSDYAYYVDLCEFICSRVVKESKKMDKFARARNARLIMSNQKIPNMKTDHVKPYCFWHPDVPSEKTLRELAKRYPDMAYQVGRACAVAGYDKLYHELGLLPEVSIAEEARESYASDKNPGSKAIFEHIMEQPVCYSVMDDYTRSVNTRHPRCPAFMNGDTAVRSTLDVTLSPEDHYRWTRNYEPYYERYAFDILETDHIGLETTPPGQTDQSTLPQQHVNLLYTPLFNEHLPTLIKNPLIVMAAYEGNLDRYLRLRRPKMVMGEYGAILRGIYHNTTFAKWWSLQPGIGFGDNHGDLRAATLARFIMVNDLSHITEADPDMEDRDEVPGMIWWPLVPAKETLAALAKLRPDMHLQVAMACIAGNYTDLWDKLQPEPCKQLWAMATGTATSTPEARHYKGWWDGSEWIDEDEVEVEDEVVEDEVPDVEVVKNHFTDYMERRSAELGFAAHKERLAGWHLEGPHYCNFVHDDWCMNAARVIKEPYVPGRLGYRPLCWLPRDLTIKAPAPIDAQDEHDLDFQRDNIYGGSVEQMCLVHWELNIAATEEIKARIPEGRDNLRLYEDIFVNIKRRKLGVHDDDDDDDDDDDVDVDKSANDIKGDGEVKASSSQDIDLTIRPDTSLKERLSRW</sequence>
<accession>A0AAE0U0L2</accession>
<keyword evidence="2" id="KW-0732">Signal</keyword>
<reference evidence="3" key="1">
    <citation type="journal article" date="2023" name="Mol. Phylogenet. Evol.">
        <title>Genome-scale phylogeny and comparative genomics of the fungal order Sordariales.</title>
        <authorList>
            <person name="Hensen N."/>
            <person name="Bonometti L."/>
            <person name="Westerberg I."/>
            <person name="Brannstrom I.O."/>
            <person name="Guillou S."/>
            <person name="Cros-Aarteil S."/>
            <person name="Calhoun S."/>
            <person name="Haridas S."/>
            <person name="Kuo A."/>
            <person name="Mondo S."/>
            <person name="Pangilinan J."/>
            <person name="Riley R."/>
            <person name="LaButti K."/>
            <person name="Andreopoulos B."/>
            <person name="Lipzen A."/>
            <person name="Chen C."/>
            <person name="Yan M."/>
            <person name="Daum C."/>
            <person name="Ng V."/>
            <person name="Clum A."/>
            <person name="Steindorff A."/>
            <person name="Ohm R.A."/>
            <person name="Martin F."/>
            <person name="Silar P."/>
            <person name="Natvig D.O."/>
            <person name="Lalanne C."/>
            <person name="Gautier V."/>
            <person name="Ament-Velasquez S.L."/>
            <person name="Kruys A."/>
            <person name="Hutchinson M.I."/>
            <person name="Powell A.J."/>
            <person name="Barry K."/>
            <person name="Miller A.N."/>
            <person name="Grigoriev I.V."/>
            <person name="Debuchy R."/>
            <person name="Gladieux P."/>
            <person name="Hiltunen Thoren M."/>
            <person name="Johannesson H."/>
        </authorList>
    </citation>
    <scope>NUCLEOTIDE SEQUENCE</scope>
    <source>
        <strain evidence="3">FGSC 1904</strain>
    </source>
</reference>
<feature type="compositionally biased region" description="Basic and acidic residues" evidence="1">
    <location>
        <begin position="1047"/>
        <end position="1060"/>
    </location>
</feature>
<evidence type="ECO:0000256" key="2">
    <source>
        <dbReference type="SAM" id="SignalP"/>
    </source>
</evidence>
<evidence type="ECO:0000313" key="4">
    <source>
        <dbReference type="Proteomes" id="UP001281003"/>
    </source>
</evidence>
<feature type="compositionally biased region" description="Acidic residues" evidence="1">
    <location>
        <begin position="1034"/>
        <end position="1046"/>
    </location>
</feature>
<feature type="region of interest" description="Disordered" evidence="1">
    <location>
        <begin position="1033"/>
        <end position="1068"/>
    </location>
</feature>
<keyword evidence="4" id="KW-1185">Reference proteome</keyword>
<name>A0AAE0U0L2_SORBR</name>
<gene>
    <name evidence="3" type="ORF">B0T20DRAFT_457738</name>
</gene>
<feature type="compositionally biased region" description="Low complexity" evidence="1">
    <location>
        <begin position="329"/>
        <end position="393"/>
    </location>
</feature>